<keyword evidence="3" id="KW-0949">S-adenosyl-L-methionine</keyword>
<evidence type="ECO:0000313" key="7">
    <source>
        <dbReference type="Proteomes" id="UP000053593"/>
    </source>
</evidence>
<dbReference type="InterPro" id="IPR036390">
    <property type="entry name" value="WH_DNA-bd_sf"/>
</dbReference>
<dbReference type="InterPro" id="IPR012967">
    <property type="entry name" value="COMT_dimerisation"/>
</dbReference>
<dbReference type="Gene3D" id="3.40.50.150">
    <property type="entry name" value="Vaccinia Virus protein VP39"/>
    <property type="match status" value="1"/>
</dbReference>
<evidence type="ECO:0000259" key="4">
    <source>
        <dbReference type="Pfam" id="PF00891"/>
    </source>
</evidence>
<dbReference type="Pfam" id="PF00891">
    <property type="entry name" value="Methyltransf_2"/>
    <property type="match status" value="1"/>
</dbReference>
<dbReference type="PANTHER" id="PTHR43712">
    <property type="entry name" value="PUTATIVE (AFU_ORTHOLOGUE AFUA_4G14580)-RELATED"/>
    <property type="match status" value="1"/>
</dbReference>
<accession>A0A0D0CSJ2</accession>
<evidence type="ECO:0008006" key="8">
    <source>
        <dbReference type="Google" id="ProtNLM"/>
    </source>
</evidence>
<dbReference type="GO" id="GO:0032259">
    <property type="term" value="P:methylation"/>
    <property type="evidence" value="ECO:0007669"/>
    <property type="project" value="UniProtKB-KW"/>
</dbReference>
<dbReference type="PANTHER" id="PTHR43712:SF2">
    <property type="entry name" value="O-METHYLTRANSFERASE CICE"/>
    <property type="match status" value="1"/>
</dbReference>
<dbReference type="InterPro" id="IPR029063">
    <property type="entry name" value="SAM-dependent_MTases_sf"/>
</dbReference>
<dbReference type="GO" id="GO:0046983">
    <property type="term" value="F:protein dimerization activity"/>
    <property type="evidence" value="ECO:0007669"/>
    <property type="project" value="InterPro"/>
</dbReference>
<dbReference type="Pfam" id="PF08100">
    <property type="entry name" value="Dimerisation"/>
    <property type="match status" value="1"/>
</dbReference>
<keyword evidence="7" id="KW-1185">Reference proteome</keyword>
<dbReference type="InterPro" id="IPR001077">
    <property type="entry name" value="COMT_C"/>
</dbReference>
<dbReference type="SUPFAM" id="SSF53335">
    <property type="entry name" value="S-adenosyl-L-methionine-dependent methyltransferases"/>
    <property type="match status" value="1"/>
</dbReference>
<evidence type="ECO:0000259" key="5">
    <source>
        <dbReference type="Pfam" id="PF08100"/>
    </source>
</evidence>
<sequence length="442" mass="49418">MAKFDNSHITGLTNLINEAVQVVIHEYAAVGQAVPSLDTLEPGPFSIPEELPAQLRKAIQIIEAACAQLSCTVSLPGTTMRNHEEPACLLVATEARIADILLDKPEGLPASELALRSSLDAGKLERILRLLSTQHCFKEVKPGIFANNRLSTKLLSSDLVSSLVCLGADENHKASAYLNSSLTNPSEADDGIPFKRATGHTFFDYYKIVGRFLSSLKVQFYFFSALNQPLNLYTRAYLKVYPWPSQPVDTTVCDVGGGNGHIGMSLLKSHPHLKLVLQDQPHVIEAAKLFWEKEHRAAMENQRVNFVPINFFEDVTVEGCDFYYVVLARHNWPDTKCELILKNIRKSMKPSSRVLIRGYLVHPLARSFHNDDSQTDIAPYPLLPNYGAARIMLYNIDLVMMNILDSKERTFDELVELCKKSGLAFESFYESGETELLEFSPI</sequence>
<reference evidence="6 7" key="1">
    <citation type="submission" date="2014-04" db="EMBL/GenBank/DDBJ databases">
        <title>Evolutionary Origins and Diversification of the Mycorrhizal Mutualists.</title>
        <authorList>
            <consortium name="DOE Joint Genome Institute"/>
            <consortium name="Mycorrhizal Genomics Consortium"/>
            <person name="Kohler A."/>
            <person name="Kuo A."/>
            <person name="Nagy L.G."/>
            <person name="Floudas D."/>
            <person name="Copeland A."/>
            <person name="Barry K.W."/>
            <person name="Cichocki N."/>
            <person name="Veneault-Fourrey C."/>
            <person name="LaButti K."/>
            <person name="Lindquist E.A."/>
            <person name="Lipzen A."/>
            <person name="Lundell T."/>
            <person name="Morin E."/>
            <person name="Murat C."/>
            <person name="Riley R."/>
            <person name="Ohm R."/>
            <person name="Sun H."/>
            <person name="Tunlid A."/>
            <person name="Henrissat B."/>
            <person name="Grigoriev I.V."/>
            <person name="Hibbett D.S."/>
            <person name="Martin F."/>
        </authorList>
    </citation>
    <scope>NUCLEOTIDE SEQUENCE [LARGE SCALE GENOMIC DNA]</scope>
    <source>
        <strain evidence="6 7">FD-317 M1</strain>
    </source>
</reference>
<protein>
    <recommendedName>
        <fullName evidence="8">O-methyltransferase domain-containing protein</fullName>
    </recommendedName>
</protein>
<proteinExistence type="predicted"/>
<feature type="domain" description="O-methyltransferase C-terminal" evidence="4">
    <location>
        <begin position="190"/>
        <end position="420"/>
    </location>
</feature>
<dbReference type="AlphaFoldDB" id="A0A0D0CSJ2"/>
<dbReference type="GO" id="GO:0008171">
    <property type="term" value="F:O-methyltransferase activity"/>
    <property type="evidence" value="ECO:0007669"/>
    <property type="project" value="InterPro"/>
</dbReference>
<dbReference type="EMBL" id="KN834768">
    <property type="protein sequence ID" value="KIK62312.1"/>
    <property type="molecule type" value="Genomic_DNA"/>
</dbReference>
<feature type="domain" description="O-methyltransferase dimerisation" evidence="5">
    <location>
        <begin position="85"/>
        <end position="157"/>
    </location>
</feature>
<evidence type="ECO:0000256" key="3">
    <source>
        <dbReference type="ARBA" id="ARBA00022691"/>
    </source>
</evidence>
<dbReference type="PROSITE" id="PS51683">
    <property type="entry name" value="SAM_OMT_II"/>
    <property type="match status" value="1"/>
</dbReference>
<keyword evidence="1" id="KW-0489">Methyltransferase</keyword>
<evidence type="ECO:0000313" key="6">
    <source>
        <dbReference type="EMBL" id="KIK62312.1"/>
    </source>
</evidence>
<dbReference type="OrthoDB" id="1606438at2759"/>
<organism evidence="6 7">
    <name type="scientific">Collybiopsis luxurians FD-317 M1</name>
    <dbReference type="NCBI Taxonomy" id="944289"/>
    <lineage>
        <taxon>Eukaryota</taxon>
        <taxon>Fungi</taxon>
        <taxon>Dikarya</taxon>
        <taxon>Basidiomycota</taxon>
        <taxon>Agaricomycotina</taxon>
        <taxon>Agaricomycetes</taxon>
        <taxon>Agaricomycetidae</taxon>
        <taxon>Agaricales</taxon>
        <taxon>Marasmiineae</taxon>
        <taxon>Omphalotaceae</taxon>
        <taxon>Collybiopsis</taxon>
        <taxon>Collybiopsis luxurians</taxon>
    </lineage>
</organism>
<evidence type="ECO:0000256" key="2">
    <source>
        <dbReference type="ARBA" id="ARBA00022679"/>
    </source>
</evidence>
<evidence type="ECO:0000256" key="1">
    <source>
        <dbReference type="ARBA" id="ARBA00022603"/>
    </source>
</evidence>
<keyword evidence="2" id="KW-0808">Transferase</keyword>
<name>A0A0D0CSJ2_9AGAR</name>
<dbReference type="Proteomes" id="UP000053593">
    <property type="component" value="Unassembled WGS sequence"/>
</dbReference>
<dbReference type="InterPro" id="IPR016461">
    <property type="entry name" value="COMT-like"/>
</dbReference>
<dbReference type="SUPFAM" id="SSF46785">
    <property type="entry name" value="Winged helix' DNA-binding domain"/>
    <property type="match status" value="1"/>
</dbReference>
<dbReference type="InterPro" id="IPR036388">
    <property type="entry name" value="WH-like_DNA-bd_sf"/>
</dbReference>
<dbReference type="HOGENOM" id="CLU_005533_0_1_1"/>
<gene>
    <name evidence="6" type="ORF">GYMLUDRAFT_995195</name>
</gene>
<dbReference type="Gene3D" id="1.10.10.10">
    <property type="entry name" value="Winged helix-like DNA-binding domain superfamily/Winged helix DNA-binding domain"/>
    <property type="match status" value="1"/>
</dbReference>